<keyword evidence="6" id="KW-1185">Reference proteome</keyword>
<reference evidence="5 6" key="1">
    <citation type="submission" date="2024-02" db="EMBL/GenBank/DDBJ databases">
        <authorList>
            <person name="Chen Y."/>
            <person name="Shah S."/>
            <person name="Dougan E. K."/>
            <person name="Thang M."/>
            <person name="Chan C."/>
        </authorList>
    </citation>
    <scope>NUCLEOTIDE SEQUENCE [LARGE SCALE GENOMIC DNA]</scope>
</reference>
<evidence type="ECO:0000256" key="3">
    <source>
        <dbReference type="SAM" id="MobiDB-lite"/>
    </source>
</evidence>
<dbReference type="PROSITE" id="PS00018">
    <property type="entry name" value="EF_HAND_1"/>
    <property type="match status" value="2"/>
</dbReference>
<keyword evidence="1" id="KW-0677">Repeat</keyword>
<dbReference type="InterPro" id="IPR002048">
    <property type="entry name" value="EF_hand_dom"/>
</dbReference>
<evidence type="ECO:0000313" key="6">
    <source>
        <dbReference type="Proteomes" id="UP001642484"/>
    </source>
</evidence>
<feature type="domain" description="EF-hand" evidence="4">
    <location>
        <begin position="319"/>
        <end position="354"/>
    </location>
</feature>
<accession>A0ABP0I607</accession>
<dbReference type="Pfam" id="PF13499">
    <property type="entry name" value="EF-hand_7"/>
    <property type="match status" value="1"/>
</dbReference>
<feature type="domain" description="EF-hand" evidence="4">
    <location>
        <begin position="278"/>
        <end position="313"/>
    </location>
</feature>
<evidence type="ECO:0000256" key="1">
    <source>
        <dbReference type="ARBA" id="ARBA00022737"/>
    </source>
</evidence>
<comment type="caution">
    <text evidence="5">The sequence shown here is derived from an EMBL/GenBank/DDBJ whole genome shotgun (WGS) entry which is preliminary data.</text>
</comment>
<dbReference type="SMART" id="SM00054">
    <property type="entry name" value="EFh"/>
    <property type="match status" value="2"/>
</dbReference>
<dbReference type="Gene3D" id="1.10.238.10">
    <property type="entry name" value="EF-hand"/>
    <property type="match status" value="1"/>
</dbReference>
<dbReference type="PROSITE" id="PS50222">
    <property type="entry name" value="EF_HAND_2"/>
    <property type="match status" value="2"/>
</dbReference>
<evidence type="ECO:0000313" key="5">
    <source>
        <dbReference type="EMBL" id="CAK8998011.1"/>
    </source>
</evidence>
<feature type="region of interest" description="Disordered" evidence="3">
    <location>
        <begin position="95"/>
        <end position="131"/>
    </location>
</feature>
<gene>
    <name evidence="5" type="ORF">CCMP2556_LOCUS5076</name>
</gene>
<dbReference type="EMBL" id="CAXAMN010002147">
    <property type="protein sequence ID" value="CAK8998011.1"/>
    <property type="molecule type" value="Genomic_DNA"/>
</dbReference>
<dbReference type="InterPro" id="IPR011992">
    <property type="entry name" value="EF-hand-dom_pair"/>
</dbReference>
<protein>
    <recommendedName>
        <fullName evidence="4">EF-hand domain-containing protein</fullName>
    </recommendedName>
</protein>
<name>A0ABP0I607_9DINO</name>
<organism evidence="5 6">
    <name type="scientific">Durusdinium trenchii</name>
    <dbReference type="NCBI Taxonomy" id="1381693"/>
    <lineage>
        <taxon>Eukaryota</taxon>
        <taxon>Sar</taxon>
        <taxon>Alveolata</taxon>
        <taxon>Dinophyceae</taxon>
        <taxon>Suessiales</taxon>
        <taxon>Symbiodiniaceae</taxon>
        <taxon>Durusdinium</taxon>
    </lineage>
</organism>
<dbReference type="SUPFAM" id="SSF47473">
    <property type="entry name" value="EF-hand"/>
    <property type="match status" value="1"/>
</dbReference>
<dbReference type="InterPro" id="IPR050145">
    <property type="entry name" value="Centrin_CML-like"/>
</dbReference>
<dbReference type="Proteomes" id="UP001642484">
    <property type="component" value="Unassembled WGS sequence"/>
</dbReference>
<dbReference type="PANTHER" id="PTHR23050">
    <property type="entry name" value="CALCIUM BINDING PROTEIN"/>
    <property type="match status" value="1"/>
</dbReference>
<keyword evidence="2" id="KW-0106">Calcium</keyword>
<dbReference type="InterPro" id="IPR018247">
    <property type="entry name" value="EF_Hand_1_Ca_BS"/>
</dbReference>
<proteinExistence type="predicted"/>
<evidence type="ECO:0000259" key="4">
    <source>
        <dbReference type="PROSITE" id="PS50222"/>
    </source>
</evidence>
<sequence length="390" mass="44338">MKAGFFCAHGDFSLQIVGRVSSGPCEDLGFKHVIQTRFQLHQPFKAFNLQPFQPFGSLAVLAAMPVCRPKARLERRRTDGDLSFHLDLKSPQGPISSAMCKERKDRQRQLPSFEVPRGLLESPATSTPASPLAKMDMVTPVTLKKSKSCLQRRATLPALDITSEALMLARQLHLDFHEVKFVLQELRDEGLQKLPSGGLDEKAFQECLRRIYGGELKKGMVESAYRESQAADGPVNSERFLKWYRDHMFNLEVSKPQGHGQSSGLTVGLAKKYDCSVLDLEKVKEKFDFFDLDHSGYIDPYEFESMMCQLMRCSSKSDLPKGRLQRFWKEADKNGDGEIDFEEFLEWYIKYFGTSYSNGPMDAFYASFMPDVQRTRCLEGFASTIDIQIQ</sequence>
<dbReference type="CDD" id="cd00051">
    <property type="entry name" value="EFh"/>
    <property type="match status" value="1"/>
</dbReference>
<evidence type="ECO:0000256" key="2">
    <source>
        <dbReference type="ARBA" id="ARBA00022837"/>
    </source>
</evidence>